<dbReference type="EMBL" id="BARW01007757">
    <property type="protein sequence ID" value="GAI75847.1"/>
    <property type="molecule type" value="Genomic_DNA"/>
</dbReference>
<protein>
    <submittedName>
        <fullName evidence="1">Uncharacterized protein</fullName>
    </submittedName>
</protein>
<organism evidence="1">
    <name type="scientific">marine sediment metagenome</name>
    <dbReference type="NCBI Taxonomy" id="412755"/>
    <lineage>
        <taxon>unclassified sequences</taxon>
        <taxon>metagenomes</taxon>
        <taxon>ecological metagenomes</taxon>
    </lineage>
</organism>
<sequence length="118" mass="13219">GDVMTDGWIATKKFDSLMRRAKAEGFRIDPAGSWVEAQYYADDSSVVVSRYVRLFTANGNLSVEYGRLNPDTTLTIETVCSNVSECTFRQIGRSVQMILTLDSGTQNNRVVWSAFLHN</sequence>
<gene>
    <name evidence="1" type="ORF">S12H4_16076</name>
</gene>
<evidence type="ECO:0000313" key="1">
    <source>
        <dbReference type="EMBL" id="GAI75847.1"/>
    </source>
</evidence>
<feature type="non-terminal residue" evidence="1">
    <location>
        <position position="1"/>
    </location>
</feature>
<accession>X1R525</accession>
<comment type="caution">
    <text evidence="1">The sequence shown here is derived from an EMBL/GenBank/DDBJ whole genome shotgun (WGS) entry which is preliminary data.</text>
</comment>
<dbReference type="AlphaFoldDB" id="X1R525"/>
<reference evidence="1" key="1">
    <citation type="journal article" date="2014" name="Front. Microbiol.">
        <title>High frequency of phylogenetically diverse reductive dehalogenase-homologous genes in deep subseafloor sedimentary metagenomes.</title>
        <authorList>
            <person name="Kawai M."/>
            <person name="Futagami T."/>
            <person name="Toyoda A."/>
            <person name="Takaki Y."/>
            <person name="Nishi S."/>
            <person name="Hori S."/>
            <person name="Arai W."/>
            <person name="Tsubouchi T."/>
            <person name="Morono Y."/>
            <person name="Uchiyama I."/>
            <person name="Ito T."/>
            <person name="Fujiyama A."/>
            <person name="Inagaki F."/>
            <person name="Takami H."/>
        </authorList>
    </citation>
    <scope>NUCLEOTIDE SEQUENCE</scope>
    <source>
        <strain evidence="1">Expedition CK06-06</strain>
    </source>
</reference>
<proteinExistence type="predicted"/>
<name>X1R525_9ZZZZ</name>